<keyword evidence="2" id="KW-0560">Oxidoreductase</keyword>
<comment type="similarity">
    <text evidence="3">Belongs to the short-chain dehydrogenases/reductases (SDR) family. SDR65C subfamily.</text>
</comment>
<name>A0AAN7KCT5_TRANT</name>
<evidence type="ECO:0000313" key="5">
    <source>
        <dbReference type="Proteomes" id="UP001346149"/>
    </source>
</evidence>
<accession>A0AAN7KCT5</accession>
<dbReference type="EMBL" id="JAXQNO010000024">
    <property type="protein sequence ID" value="KAK4762629.1"/>
    <property type="molecule type" value="Genomic_DNA"/>
</dbReference>
<comment type="caution">
    <text evidence="4">The sequence shown here is derived from an EMBL/GenBank/DDBJ whole genome shotgun (WGS) entry which is preliminary data.</text>
</comment>
<dbReference type="SUPFAM" id="SSF51735">
    <property type="entry name" value="NAD(P)-binding Rossmann-fold domains"/>
    <property type="match status" value="2"/>
</dbReference>
<dbReference type="GO" id="GO:0016491">
    <property type="term" value="F:oxidoreductase activity"/>
    <property type="evidence" value="ECO:0007669"/>
    <property type="project" value="UniProtKB-KW"/>
</dbReference>
<dbReference type="Gene3D" id="3.40.50.720">
    <property type="entry name" value="NAD(P)-binding Rossmann-like Domain"/>
    <property type="match status" value="2"/>
</dbReference>
<dbReference type="Proteomes" id="UP001346149">
    <property type="component" value="Unassembled WGS sequence"/>
</dbReference>
<dbReference type="InterPro" id="IPR045000">
    <property type="entry name" value="TR"/>
</dbReference>
<protein>
    <submittedName>
        <fullName evidence="4">Uncharacterized protein</fullName>
    </submittedName>
</protein>
<organism evidence="4 5">
    <name type="scientific">Trapa natans</name>
    <name type="common">Water chestnut</name>
    <dbReference type="NCBI Taxonomy" id="22666"/>
    <lineage>
        <taxon>Eukaryota</taxon>
        <taxon>Viridiplantae</taxon>
        <taxon>Streptophyta</taxon>
        <taxon>Embryophyta</taxon>
        <taxon>Tracheophyta</taxon>
        <taxon>Spermatophyta</taxon>
        <taxon>Magnoliopsida</taxon>
        <taxon>eudicotyledons</taxon>
        <taxon>Gunneridae</taxon>
        <taxon>Pentapetalae</taxon>
        <taxon>rosids</taxon>
        <taxon>malvids</taxon>
        <taxon>Myrtales</taxon>
        <taxon>Lythraceae</taxon>
        <taxon>Trapa</taxon>
    </lineage>
</organism>
<dbReference type="PRINTS" id="PR00080">
    <property type="entry name" value="SDRFAMILY"/>
</dbReference>
<dbReference type="InterPro" id="IPR036291">
    <property type="entry name" value="NAD(P)-bd_dom_sf"/>
</dbReference>
<evidence type="ECO:0000256" key="1">
    <source>
        <dbReference type="ARBA" id="ARBA00022857"/>
    </source>
</evidence>
<dbReference type="PRINTS" id="PR00081">
    <property type="entry name" value="GDHRDH"/>
</dbReference>
<dbReference type="AlphaFoldDB" id="A0AAN7KCT5"/>
<dbReference type="InterPro" id="IPR002347">
    <property type="entry name" value="SDR_fam"/>
</dbReference>
<keyword evidence="5" id="KW-1185">Reference proteome</keyword>
<evidence type="ECO:0000256" key="2">
    <source>
        <dbReference type="ARBA" id="ARBA00023002"/>
    </source>
</evidence>
<dbReference type="PANTHER" id="PTHR42898">
    <property type="entry name" value="TROPINONE REDUCTASE"/>
    <property type="match status" value="1"/>
</dbReference>
<sequence length="557" mass="59484">MAQLGNQWSLLGMTALVTGGTKGIGRAVVEELAKAGASVYTCSRNEADLVQLCQNEWKAKGFQVTGSVCDASSRADRVKLMQAVSSSFGGKLDILINNVGTSIYKPTSEYTSEDYSFIMGTNLESAYHFSQLAYPLLIKASSGAGSIVYISSVAGVMSLNVGSLYEVTKGAINQLTKSLACEWAKDGIRVNSVAPYFMLTPLTEPYLSNEKYLEEVVSRTPMKRTGDPKEAATVVAFLCMPAASYVTGQTICVDGGFTVNGLFKAGSISGGIQARKKLYIHRPGIERMAHVGNQWSLHGMTALVTGGTKGIGRAVVVELAKAGASVYTCSRNEADLVQLCQNEWKAKGFQVTGSVCDASSRADRVKLMQAVSSFFGGKLDILINNVGTTICKPTSEYTSEDYSFIMSTNLESAYHFSQLAYPLLIKASSGAGSIVYISSVAGVTSVSIGSIYSATKGAINQLTKYLACEWAKDGIRVNSVAPYYMWTPLTDPYLSNEKYLEEVVLRTPMKRTGDPKEAATVVAFLCMPAASYVTGQTICVDGGFTANGFFFAGPGPN</sequence>
<reference evidence="4 5" key="1">
    <citation type="journal article" date="2023" name="Hortic Res">
        <title>Pangenome of water caltrop reveals structural variations and asymmetric subgenome divergence after allopolyploidization.</title>
        <authorList>
            <person name="Zhang X."/>
            <person name="Chen Y."/>
            <person name="Wang L."/>
            <person name="Yuan Y."/>
            <person name="Fang M."/>
            <person name="Shi L."/>
            <person name="Lu R."/>
            <person name="Comes H.P."/>
            <person name="Ma Y."/>
            <person name="Chen Y."/>
            <person name="Huang G."/>
            <person name="Zhou Y."/>
            <person name="Zheng Z."/>
            <person name="Qiu Y."/>
        </authorList>
    </citation>
    <scope>NUCLEOTIDE SEQUENCE [LARGE SCALE GENOMIC DNA]</scope>
    <source>
        <strain evidence="4">F231</strain>
    </source>
</reference>
<dbReference type="FunFam" id="3.40.50.720:FF:000084">
    <property type="entry name" value="Short-chain dehydrogenase reductase"/>
    <property type="match status" value="2"/>
</dbReference>
<keyword evidence="1" id="KW-0521">NADP</keyword>
<dbReference type="Pfam" id="PF13561">
    <property type="entry name" value="adh_short_C2"/>
    <property type="match status" value="2"/>
</dbReference>
<proteinExistence type="inferred from homology"/>
<dbReference type="PANTHER" id="PTHR42898:SF79">
    <property type="entry name" value="NAD(P)-BINDING ROSSMANN-FOLD PROTEIN"/>
    <property type="match status" value="1"/>
</dbReference>
<evidence type="ECO:0000313" key="4">
    <source>
        <dbReference type="EMBL" id="KAK4762629.1"/>
    </source>
</evidence>
<gene>
    <name evidence="4" type="ORF">SAY86_008397</name>
</gene>
<evidence type="ECO:0000256" key="3">
    <source>
        <dbReference type="ARBA" id="ARBA00025714"/>
    </source>
</evidence>